<dbReference type="PROSITE" id="PS51257">
    <property type="entry name" value="PROKAR_LIPOPROTEIN"/>
    <property type="match status" value="1"/>
</dbReference>
<reference evidence="1 2" key="1">
    <citation type="submission" date="2019-07" db="EMBL/GenBank/DDBJ databases">
        <authorList>
            <person name="Park M."/>
        </authorList>
    </citation>
    <scope>NUCLEOTIDE SEQUENCE [LARGE SCALE GENOMIC DNA]</scope>
    <source>
        <strain evidence="1 2">KCTC32445</strain>
    </source>
</reference>
<protein>
    <recommendedName>
        <fullName evidence="3">Lipoprotein</fullName>
    </recommendedName>
</protein>
<dbReference type="OrthoDB" id="7205390at2"/>
<proteinExistence type="predicted"/>
<comment type="caution">
    <text evidence="1">The sequence shown here is derived from an EMBL/GenBank/DDBJ whole genome shotgun (WGS) entry which is preliminary data.</text>
</comment>
<gene>
    <name evidence="1" type="ORF">FOM92_06020</name>
</gene>
<dbReference type="SUPFAM" id="SSF52096">
    <property type="entry name" value="ClpP/crotonase"/>
    <property type="match status" value="1"/>
</dbReference>
<dbReference type="RefSeq" id="WP_143775860.1">
    <property type="nucleotide sequence ID" value="NZ_VKKU01000001.1"/>
</dbReference>
<accession>A0A553WJP2</accession>
<sequence>MKFKVVVLSALLTGCGNSAVSKTDYAVLTGRINEQMLAEVSKNIDGIHSIVITSQGGDSSSAMDLARLIYDHHIHIRVEKYCLSACAQYILPSAKTIEFVDKPIVGLHQSPISIRNFYERQNVNIDQLDFDLAKKEEEFFRHINLKTDIATQPLHYLDILCYTKKNGRAAIASKWAFFIPSPDTYKSWIGKGYTGSFAYTKSDVIDSSSRHIPESVSMAVITEDEAIWRPFKTVSKCPAT</sequence>
<evidence type="ECO:0000313" key="1">
    <source>
        <dbReference type="EMBL" id="TSB04945.1"/>
    </source>
</evidence>
<keyword evidence="2" id="KW-1185">Reference proteome</keyword>
<organism evidence="1 2">
    <name type="scientific">Sphingorhabdus contaminans</name>
    <dbReference type="NCBI Taxonomy" id="1343899"/>
    <lineage>
        <taxon>Bacteria</taxon>
        <taxon>Pseudomonadati</taxon>
        <taxon>Pseudomonadota</taxon>
        <taxon>Alphaproteobacteria</taxon>
        <taxon>Sphingomonadales</taxon>
        <taxon>Sphingomonadaceae</taxon>
        <taxon>Sphingorhabdus</taxon>
    </lineage>
</organism>
<dbReference type="Proteomes" id="UP000320160">
    <property type="component" value="Unassembled WGS sequence"/>
</dbReference>
<evidence type="ECO:0000313" key="2">
    <source>
        <dbReference type="Proteomes" id="UP000320160"/>
    </source>
</evidence>
<dbReference type="AlphaFoldDB" id="A0A553WJP2"/>
<dbReference type="EMBL" id="VKKU01000001">
    <property type="protein sequence ID" value="TSB04945.1"/>
    <property type="molecule type" value="Genomic_DNA"/>
</dbReference>
<evidence type="ECO:0008006" key="3">
    <source>
        <dbReference type="Google" id="ProtNLM"/>
    </source>
</evidence>
<name>A0A553WJP2_9SPHN</name>
<dbReference type="InterPro" id="IPR029045">
    <property type="entry name" value="ClpP/crotonase-like_dom_sf"/>
</dbReference>